<keyword evidence="1" id="KW-0449">Lipoprotein</keyword>
<keyword evidence="2" id="KW-1185">Reference proteome</keyword>
<gene>
    <name evidence="1" type="ORF">GCM10023184_44060</name>
</gene>
<dbReference type="Proteomes" id="UP001501725">
    <property type="component" value="Unassembled WGS sequence"/>
</dbReference>
<dbReference type="PANTHER" id="PTHR42754">
    <property type="entry name" value="ENDOGLUCANASE"/>
    <property type="match status" value="1"/>
</dbReference>
<sequence length="444" mass="45982">MDMNRFTTLLILLVLLAPSCKKRTADAPGPASTPVLWSRVYGGSNEDEARSAAQTADGHYILAGTTKSNSDDVTGHRGFGDAWVVKLTPAGEKLWARTYGGSGGDVAESVLVMPDGAIVFAGTTSSSNGDISANRGNYDLWVTKLDANGDIRWSRTYGGTASDEGHKIIATADGGFVVAGTSQSTNGDVPGNNGSVNAWAIRLDGDGNIVWSKVFGGSYNDFFYAIAPSGDGGFVFGGSTRSNDGDISGLHNTPTEGFDAWLLKTDGSGNKIWSKVYGGSKSDGAWEVIPNPDGSFLFAGSTDSPDGDISSPRGGVDSWLVKVDAAGTRTWSRVFGGTRSDNAVGMLRDTDGSLILAAATTSNDGDLAARGGTTASDLWITRHDAAGNLLWSGTFGGTFFESPQTLLRTADGALLFAGGTGSNDGIISGARGSTDLWALKVKVP</sequence>
<dbReference type="SUPFAM" id="SSF63829">
    <property type="entry name" value="Calcium-dependent phosphotriesterase"/>
    <property type="match status" value="1"/>
</dbReference>
<reference evidence="2" key="1">
    <citation type="journal article" date="2019" name="Int. J. Syst. Evol. Microbiol.">
        <title>The Global Catalogue of Microorganisms (GCM) 10K type strain sequencing project: providing services to taxonomists for standard genome sequencing and annotation.</title>
        <authorList>
            <consortium name="The Broad Institute Genomics Platform"/>
            <consortium name="The Broad Institute Genome Sequencing Center for Infectious Disease"/>
            <person name="Wu L."/>
            <person name="Ma J."/>
        </authorList>
    </citation>
    <scope>NUCLEOTIDE SEQUENCE [LARGE SCALE GENOMIC DNA]</scope>
    <source>
        <strain evidence="2">JCM 17919</strain>
    </source>
</reference>
<accession>A0ABP8HSB3</accession>
<name>A0ABP8HSB3_9BACT</name>
<evidence type="ECO:0000313" key="2">
    <source>
        <dbReference type="Proteomes" id="UP001501725"/>
    </source>
</evidence>
<dbReference type="PANTHER" id="PTHR42754:SF1">
    <property type="entry name" value="LIPOPROTEIN"/>
    <property type="match status" value="1"/>
</dbReference>
<evidence type="ECO:0000313" key="1">
    <source>
        <dbReference type="EMBL" id="GAA4343642.1"/>
    </source>
</evidence>
<organism evidence="1 2">
    <name type="scientific">Flaviaesturariibacter amylovorans</name>
    <dbReference type="NCBI Taxonomy" id="1084520"/>
    <lineage>
        <taxon>Bacteria</taxon>
        <taxon>Pseudomonadati</taxon>
        <taxon>Bacteroidota</taxon>
        <taxon>Chitinophagia</taxon>
        <taxon>Chitinophagales</taxon>
        <taxon>Chitinophagaceae</taxon>
        <taxon>Flaviaestuariibacter</taxon>
    </lineage>
</organism>
<dbReference type="EMBL" id="BAABGY010000018">
    <property type="protein sequence ID" value="GAA4343642.1"/>
    <property type="molecule type" value="Genomic_DNA"/>
</dbReference>
<proteinExistence type="predicted"/>
<protein>
    <submittedName>
        <fullName evidence="1">Lipoprotein</fullName>
    </submittedName>
</protein>
<comment type="caution">
    <text evidence="1">The sequence shown here is derived from an EMBL/GenBank/DDBJ whole genome shotgun (WGS) entry which is preliminary data.</text>
</comment>